<dbReference type="Gene3D" id="3.40.50.720">
    <property type="entry name" value="NAD(P)-binding Rossmann-like Domain"/>
    <property type="match status" value="1"/>
</dbReference>
<feature type="domain" description="DUF2520" evidence="2">
    <location>
        <begin position="123"/>
        <end position="246"/>
    </location>
</feature>
<accession>A0A552V1Q8</accession>
<organism evidence="3 4">
    <name type="scientific">Flavobacterium zepuense</name>
    <dbReference type="NCBI Taxonomy" id="2593302"/>
    <lineage>
        <taxon>Bacteria</taxon>
        <taxon>Pseudomonadati</taxon>
        <taxon>Bacteroidota</taxon>
        <taxon>Flavobacteriia</taxon>
        <taxon>Flavobacteriales</taxon>
        <taxon>Flavobacteriaceae</taxon>
        <taxon>Flavobacterium</taxon>
    </lineage>
</organism>
<dbReference type="AlphaFoldDB" id="A0A552V1Q8"/>
<dbReference type="SUPFAM" id="SSF48179">
    <property type="entry name" value="6-phosphogluconate dehydrogenase C-terminal domain-like"/>
    <property type="match status" value="1"/>
</dbReference>
<sequence>MLQVVIIGSGNVAQHLIKAFANNANAKLVQAFARHPQDLEHLLPATAITSSYDTITEADIYIIAVKDDAIAHISSQLPFTGRLVVHTSGSSGLDQLDNKNRRGVFYPLQTFSKNKEIDFSVVPLCLEIEKEMDYQTLEDLAKGLSESIYNIDSEQRKALHVAAVFVNNFTNHMYAIGGEICSQNNIPFDILGPLIQETADKINTLTPKEAQTGPAIRHDGQTIQKHLDFLEKENHKELYTLITQSIQQTNE</sequence>
<dbReference type="InterPro" id="IPR008927">
    <property type="entry name" value="6-PGluconate_DH-like_C_sf"/>
</dbReference>
<dbReference type="Pfam" id="PF03807">
    <property type="entry name" value="F420_oxidored"/>
    <property type="match status" value="1"/>
</dbReference>
<evidence type="ECO:0000259" key="2">
    <source>
        <dbReference type="Pfam" id="PF10728"/>
    </source>
</evidence>
<dbReference type="SUPFAM" id="SSF51735">
    <property type="entry name" value="NAD(P)-binding Rossmann-fold domains"/>
    <property type="match status" value="1"/>
</dbReference>
<dbReference type="PANTHER" id="PTHR40459:SF1">
    <property type="entry name" value="CONSERVED HYPOTHETICAL ALANINE AND LEUCINE RICH PROTEIN"/>
    <property type="match status" value="1"/>
</dbReference>
<comment type="caution">
    <text evidence="3">The sequence shown here is derived from an EMBL/GenBank/DDBJ whole genome shotgun (WGS) entry which is preliminary data.</text>
</comment>
<proteinExistence type="predicted"/>
<dbReference type="InterPro" id="IPR028939">
    <property type="entry name" value="P5C_Rdtase_cat_N"/>
</dbReference>
<gene>
    <name evidence="3" type="ORF">FMM05_11250</name>
</gene>
<dbReference type="PANTHER" id="PTHR40459">
    <property type="entry name" value="CONSERVED HYPOTHETICAL ALANINE AND LEUCINE RICH PROTEIN"/>
    <property type="match status" value="1"/>
</dbReference>
<dbReference type="OrthoDB" id="9810755at2"/>
<evidence type="ECO:0000313" key="4">
    <source>
        <dbReference type="Proteomes" id="UP000320643"/>
    </source>
</evidence>
<evidence type="ECO:0000313" key="3">
    <source>
        <dbReference type="EMBL" id="TRW24401.1"/>
    </source>
</evidence>
<protein>
    <submittedName>
        <fullName evidence="3">DUF2520 domain-containing protein</fullName>
    </submittedName>
</protein>
<evidence type="ECO:0000259" key="1">
    <source>
        <dbReference type="Pfam" id="PF03807"/>
    </source>
</evidence>
<dbReference type="Pfam" id="PF10728">
    <property type="entry name" value="DUF2520"/>
    <property type="match status" value="1"/>
</dbReference>
<dbReference type="EMBL" id="VJVZ01000006">
    <property type="protein sequence ID" value="TRW24401.1"/>
    <property type="molecule type" value="Genomic_DNA"/>
</dbReference>
<keyword evidence="4" id="KW-1185">Reference proteome</keyword>
<reference evidence="3 4" key="1">
    <citation type="submission" date="2019-07" db="EMBL/GenBank/DDBJ databases">
        <title>Flavobacterium sp. nov., isolated from glacier ice.</title>
        <authorList>
            <person name="Liu Q."/>
            <person name="Xin Y.-H."/>
        </authorList>
    </citation>
    <scope>NUCLEOTIDE SEQUENCE [LARGE SCALE GENOMIC DNA]</scope>
    <source>
        <strain evidence="3 4">ZT4R6</strain>
    </source>
</reference>
<feature type="domain" description="Pyrroline-5-carboxylate reductase catalytic N-terminal" evidence="1">
    <location>
        <begin position="4"/>
        <end position="86"/>
    </location>
</feature>
<dbReference type="InterPro" id="IPR018931">
    <property type="entry name" value="DUF2520"/>
</dbReference>
<dbReference type="RefSeq" id="WP_143373481.1">
    <property type="nucleotide sequence ID" value="NZ_VJVZ01000006.1"/>
</dbReference>
<dbReference type="Gene3D" id="1.10.1040.20">
    <property type="entry name" value="ProC-like, C-terminal domain"/>
    <property type="match status" value="1"/>
</dbReference>
<dbReference type="InterPro" id="IPR036291">
    <property type="entry name" value="NAD(P)-bd_dom_sf"/>
</dbReference>
<name>A0A552V1Q8_9FLAO</name>
<dbReference type="InterPro" id="IPR037108">
    <property type="entry name" value="TM1727-like_C_sf"/>
</dbReference>
<dbReference type="Proteomes" id="UP000320643">
    <property type="component" value="Unassembled WGS sequence"/>
</dbReference>